<reference evidence="1 2" key="1">
    <citation type="journal article" date="2024" name="bioRxiv">
        <title>A reference genome for Trichogramma kaykai: A tiny desert-dwelling parasitoid wasp with competing sex-ratio distorters.</title>
        <authorList>
            <person name="Culotta J."/>
            <person name="Lindsey A.R."/>
        </authorList>
    </citation>
    <scope>NUCLEOTIDE SEQUENCE [LARGE SCALE GENOMIC DNA]</scope>
    <source>
        <strain evidence="1 2">KSX58</strain>
    </source>
</reference>
<evidence type="ECO:0000313" key="2">
    <source>
        <dbReference type="Proteomes" id="UP001627154"/>
    </source>
</evidence>
<dbReference type="Proteomes" id="UP001627154">
    <property type="component" value="Unassembled WGS sequence"/>
</dbReference>
<organism evidence="1 2">
    <name type="scientific">Trichogramma kaykai</name>
    <dbReference type="NCBI Taxonomy" id="54128"/>
    <lineage>
        <taxon>Eukaryota</taxon>
        <taxon>Metazoa</taxon>
        <taxon>Ecdysozoa</taxon>
        <taxon>Arthropoda</taxon>
        <taxon>Hexapoda</taxon>
        <taxon>Insecta</taxon>
        <taxon>Pterygota</taxon>
        <taxon>Neoptera</taxon>
        <taxon>Endopterygota</taxon>
        <taxon>Hymenoptera</taxon>
        <taxon>Apocrita</taxon>
        <taxon>Proctotrupomorpha</taxon>
        <taxon>Chalcidoidea</taxon>
        <taxon>Trichogrammatidae</taxon>
        <taxon>Trichogramma</taxon>
    </lineage>
</organism>
<dbReference type="EMBL" id="JBJJXI010000100">
    <property type="protein sequence ID" value="KAL3393222.1"/>
    <property type="molecule type" value="Genomic_DNA"/>
</dbReference>
<proteinExistence type="predicted"/>
<gene>
    <name evidence="1" type="ORF">TKK_012462</name>
</gene>
<comment type="caution">
    <text evidence="1">The sequence shown here is derived from an EMBL/GenBank/DDBJ whole genome shotgun (WGS) entry which is preliminary data.</text>
</comment>
<protein>
    <submittedName>
        <fullName evidence="1">Uncharacterized protein</fullName>
    </submittedName>
</protein>
<evidence type="ECO:0000313" key="1">
    <source>
        <dbReference type="EMBL" id="KAL3393222.1"/>
    </source>
</evidence>
<dbReference type="AlphaFoldDB" id="A0ABD2WL63"/>
<keyword evidence="2" id="KW-1185">Reference proteome</keyword>
<sequence>MIFYIGEFNLARPVIENYALNESPYSINSHDESRDNKLRSTATAAIDPSSPSALERQTQLVAATLRNSVKQEFQLTRGSRER</sequence>
<accession>A0ABD2WL63</accession>
<name>A0ABD2WL63_9HYME</name>